<dbReference type="KEGG" id="nmus:H7A79_0772"/>
<name>A0A7H1MEE1_9NEIS</name>
<evidence type="ECO:0000313" key="1">
    <source>
        <dbReference type="EMBL" id="QNT60006.1"/>
    </source>
</evidence>
<dbReference type="Proteomes" id="UP000516412">
    <property type="component" value="Chromosome"/>
</dbReference>
<organism evidence="1 2">
    <name type="scientific">Neisseria musculi</name>
    <dbReference type="NCBI Taxonomy" id="1815583"/>
    <lineage>
        <taxon>Bacteria</taxon>
        <taxon>Pseudomonadati</taxon>
        <taxon>Pseudomonadota</taxon>
        <taxon>Betaproteobacteria</taxon>
        <taxon>Neisseriales</taxon>
        <taxon>Neisseriaceae</taxon>
        <taxon>Neisseria</taxon>
    </lineage>
</organism>
<dbReference type="EMBL" id="CP060414">
    <property type="protein sequence ID" value="QNT60006.1"/>
    <property type="molecule type" value="Genomic_DNA"/>
</dbReference>
<keyword evidence="2" id="KW-1185">Reference proteome</keyword>
<gene>
    <name evidence="1" type="ORF">H7A79_0772</name>
</gene>
<proteinExistence type="predicted"/>
<reference evidence="1" key="1">
    <citation type="submission" date="2024-06" db="EMBL/GenBank/DDBJ databases">
        <title>Complete Genome Sequence of mouse commensal type strain Neisseria musculi.</title>
        <authorList>
            <person name="Thapa E."/>
            <person name="Aluvathingal J."/>
            <person name="Nadendla S."/>
            <person name="Mehta A."/>
            <person name="Tettelin H."/>
            <person name="Weyand N.J."/>
        </authorList>
    </citation>
    <scope>NUCLEOTIDE SEQUENCE</scope>
    <source>
        <strain evidence="1">NW831</strain>
    </source>
</reference>
<dbReference type="AlphaFoldDB" id="A0A7H1MEE1"/>
<protein>
    <submittedName>
        <fullName evidence="1">Uncharacterized protein</fullName>
    </submittedName>
</protein>
<accession>A0A7H1MEE1</accession>
<sequence>MKNYRSYLQIASEIDRVLKAQRLTLRDCVDTYNRKYQDDIANNIKAPLNKDFIQRVRSGKCKVISRRVVDLCVFLQIDPYDQLSEVSAIQELKDIENLIRQYPVLESGLLRLLKDIHRLLEANLEKMPLSGEVV</sequence>
<evidence type="ECO:0000313" key="2">
    <source>
        <dbReference type="Proteomes" id="UP000516412"/>
    </source>
</evidence>